<evidence type="ECO:0008006" key="9">
    <source>
        <dbReference type="Google" id="ProtNLM"/>
    </source>
</evidence>
<name>A0A8C9PEN7_SPEDA</name>
<dbReference type="GO" id="GO:0010460">
    <property type="term" value="P:positive regulation of heart rate"/>
    <property type="evidence" value="ECO:0007669"/>
    <property type="project" value="TreeGrafter"/>
</dbReference>
<proteinExistence type="inferred from homology"/>
<evidence type="ECO:0000256" key="1">
    <source>
        <dbReference type="ARBA" id="ARBA00004613"/>
    </source>
</evidence>
<evidence type="ECO:0000313" key="7">
    <source>
        <dbReference type="Ensembl" id="ENSSDAP00000009543.1"/>
    </source>
</evidence>
<keyword evidence="4" id="KW-0732">Signal</keyword>
<dbReference type="AlphaFoldDB" id="A0A8C9PEN7"/>
<comment type="similarity">
    <text evidence="2">Belongs to the adrenomedullin family.</text>
</comment>
<dbReference type="Ensembl" id="ENSSDAT00000010832.1">
    <property type="protein sequence ID" value="ENSSDAP00000009543.1"/>
    <property type="gene ID" value="ENSSDAG00000008673.1"/>
</dbReference>
<keyword evidence="3" id="KW-0964">Secreted</keyword>
<dbReference type="GO" id="GO:0005576">
    <property type="term" value="C:extracellular region"/>
    <property type="evidence" value="ECO:0007669"/>
    <property type="project" value="UniProtKB-SubCell"/>
</dbReference>
<protein>
    <recommendedName>
        <fullName evidence="9">Adrenomedullin 2</fullName>
    </recommendedName>
</protein>
<evidence type="ECO:0000256" key="2">
    <source>
        <dbReference type="ARBA" id="ARBA00010575"/>
    </source>
</evidence>
<evidence type="ECO:0000256" key="4">
    <source>
        <dbReference type="ARBA" id="ARBA00022729"/>
    </source>
</evidence>
<dbReference type="GO" id="GO:0007189">
    <property type="term" value="P:adenylate cyclase-activating G protein-coupled receptor signaling pathway"/>
    <property type="evidence" value="ECO:0007669"/>
    <property type="project" value="TreeGrafter"/>
</dbReference>
<evidence type="ECO:0000256" key="6">
    <source>
        <dbReference type="SAM" id="MobiDB-lite"/>
    </source>
</evidence>
<sequence>MPWPDDCTPHPSTHPSACEVWPLQALGLHSTPEGARSEVCSLQVPDQSTSRRALLSRDGPMSDPCHAAPFCAHSLLTGPVGKGSREPSAQILPGGQQPQHPAPLPVVWKPHQAPQPQGRASLAPTMGRPLQDGGRRHSGPRRHLGSRRPQAQLLRVGCMLGTCQVQNLSHRLWQLVGPAGRPAGLSTSPHTNKDVCPPKTKK</sequence>
<dbReference type="PANTHER" id="PTHR23414:SF2">
    <property type="entry name" value="PROTEIN ADM2"/>
    <property type="match status" value="1"/>
</dbReference>
<evidence type="ECO:0000256" key="5">
    <source>
        <dbReference type="ARBA" id="ARBA00023157"/>
    </source>
</evidence>
<dbReference type="InterPro" id="IPR051665">
    <property type="entry name" value="Adrenomedullin-reg_peptide"/>
</dbReference>
<feature type="region of interest" description="Disordered" evidence="6">
    <location>
        <begin position="110"/>
        <end position="149"/>
    </location>
</feature>
<dbReference type="PANTHER" id="PTHR23414">
    <property type="entry name" value="ADRENOMEDULLIN, ADM"/>
    <property type="match status" value="1"/>
</dbReference>
<reference evidence="7" key="1">
    <citation type="submission" date="2025-08" db="UniProtKB">
        <authorList>
            <consortium name="Ensembl"/>
        </authorList>
    </citation>
    <scope>IDENTIFICATION</scope>
</reference>
<keyword evidence="5" id="KW-1015">Disulfide bond</keyword>
<reference evidence="7" key="2">
    <citation type="submission" date="2025-09" db="UniProtKB">
        <authorList>
            <consortium name="Ensembl"/>
        </authorList>
    </citation>
    <scope>IDENTIFICATION</scope>
</reference>
<organism evidence="7 8">
    <name type="scientific">Spermophilus dauricus</name>
    <name type="common">Daurian ground squirrel</name>
    <dbReference type="NCBI Taxonomy" id="99837"/>
    <lineage>
        <taxon>Eukaryota</taxon>
        <taxon>Metazoa</taxon>
        <taxon>Chordata</taxon>
        <taxon>Craniata</taxon>
        <taxon>Vertebrata</taxon>
        <taxon>Euteleostomi</taxon>
        <taxon>Mammalia</taxon>
        <taxon>Eutheria</taxon>
        <taxon>Euarchontoglires</taxon>
        <taxon>Glires</taxon>
        <taxon>Rodentia</taxon>
        <taxon>Sciuromorpha</taxon>
        <taxon>Sciuridae</taxon>
        <taxon>Xerinae</taxon>
        <taxon>Marmotini</taxon>
        <taxon>Spermophilus</taxon>
    </lineage>
</organism>
<dbReference type="GO" id="GO:0003073">
    <property type="term" value="P:regulation of systemic arterial blood pressure"/>
    <property type="evidence" value="ECO:0007669"/>
    <property type="project" value="TreeGrafter"/>
</dbReference>
<keyword evidence="8" id="KW-1185">Reference proteome</keyword>
<dbReference type="Proteomes" id="UP000694422">
    <property type="component" value="Unplaced"/>
</dbReference>
<feature type="region of interest" description="Disordered" evidence="6">
    <location>
        <begin position="180"/>
        <end position="202"/>
    </location>
</feature>
<evidence type="ECO:0000256" key="3">
    <source>
        <dbReference type="ARBA" id="ARBA00022525"/>
    </source>
</evidence>
<accession>A0A8C9PEN7</accession>
<feature type="compositionally biased region" description="Basic residues" evidence="6">
    <location>
        <begin position="136"/>
        <end position="146"/>
    </location>
</feature>
<evidence type="ECO:0000313" key="8">
    <source>
        <dbReference type="Proteomes" id="UP000694422"/>
    </source>
</evidence>
<comment type="subcellular location">
    <subcellularLocation>
        <location evidence="1">Secreted</location>
    </subcellularLocation>
</comment>